<feature type="compositionally biased region" description="Polar residues" evidence="4">
    <location>
        <begin position="52"/>
        <end position="64"/>
    </location>
</feature>
<keyword evidence="1" id="KW-0678">Repressor</keyword>
<evidence type="ECO:0000313" key="5">
    <source>
        <dbReference type="EMBL" id="KAF7803363.1"/>
    </source>
</evidence>
<dbReference type="PANTHER" id="PTHR33388">
    <property type="entry name" value="OS01G0212500 PROTEIN"/>
    <property type="match status" value="1"/>
</dbReference>
<dbReference type="AlphaFoldDB" id="A0A834SG19"/>
<evidence type="ECO:0000256" key="2">
    <source>
        <dbReference type="ARBA" id="ARBA00023015"/>
    </source>
</evidence>
<evidence type="ECO:0000256" key="4">
    <source>
        <dbReference type="SAM" id="MobiDB-lite"/>
    </source>
</evidence>
<protein>
    <submittedName>
        <fullName evidence="5">Optomotor-blind protein-like isoform X1</fullName>
    </submittedName>
</protein>
<organism evidence="5 6">
    <name type="scientific">Senna tora</name>
    <dbReference type="NCBI Taxonomy" id="362788"/>
    <lineage>
        <taxon>Eukaryota</taxon>
        <taxon>Viridiplantae</taxon>
        <taxon>Streptophyta</taxon>
        <taxon>Embryophyta</taxon>
        <taxon>Tracheophyta</taxon>
        <taxon>Spermatophyta</taxon>
        <taxon>Magnoliopsida</taxon>
        <taxon>eudicotyledons</taxon>
        <taxon>Gunneridae</taxon>
        <taxon>Pentapetalae</taxon>
        <taxon>rosids</taxon>
        <taxon>fabids</taxon>
        <taxon>Fabales</taxon>
        <taxon>Fabaceae</taxon>
        <taxon>Caesalpinioideae</taxon>
        <taxon>Cassia clade</taxon>
        <taxon>Senna</taxon>
    </lineage>
</organism>
<dbReference type="OrthoDB" id="1189784at2759"/>
<accession>A0A834SG19</accession>
<evidence type="ECO:0000256" key="1">
    <source>
        <dbReference type="ARBA" id="ARBA00022491"/>
    </source>
</evidence>
<feature type="compositionally biased region" description="Basic residues" evidence="4">
    <location>
        <begin position="17"/>
        <end position="26"/>
    </location>
</feature>
<keyword evidence="2" id="KW-0805">Transcription regulation</keyword>
<keyword evidence="3" id="KW-0804">Transcription</keyword>
<keyword evidence="6" id="KW-1185">Reference proteome</keyword>
<feature type="region of interest" description="Disordered" evidence="4">
    <location>
        <begin position="1"/>
        <end position="64"/>
    </location>
</feature>
<feature type="compositionally biased region" description="Basic and acidic residues" evidence="4">
    <location>
        <begin position="33"/>
        <end position="51"/>
    </location>
</feature>
<dbReference type="EMBL" id="JAAIUW010000013">
    <property type="protein sequence ID" value="KAF7803363.1"/>
    <property type="molecule type" value="Genomic_DNA"/>
</dbReference>
<reference evidence="5" key="1">
    <citation type="submission" date="2020-09" db="EMBL/GenBank/DDBJ databases">
        <title>Genome-Enabled Discovery of Anthraquinone Biosynthesis in Senna tora.</title>
        <authorList>
            <person name="Kang S.-H."/>
            <person name="Pandey R.P."/>
            <person name="Lee C.-M."/>
            <person name="Sim J.-S."/>
            <person name="Jeong J.-T."/>
            <person name="Choi B.-S."/>
            <person name="Jung M."/>
            <person name="Ginzburg D."/>
            <person name="Zhao K."/>
            <person name="Won S.Y."/>
            <person name="Oh T.-J."/>
            <person name="Yu Y."/>
            <person name="Kim N.-H."/>
            <person name="Lee O.R."/>
            <person name="Lee T.-H."/>
            <person name="Bashyal P."/>
            <person name="Kim T.-S."/>
            <person name="Lee W.-H."/>
            <person name="Kawkins C."/>
            <person name="Kim C.-K."/>
            <person name="Kim J.S."/>
            <person name="Ahn B.O."/>
            <person name="Rhee S.Y."/>
            <person name="Sohng J.K."/>
        </authorList>
    </citation>
    <scope>NUCLEOTIDE SEQUENCE</scope>
    <source>
        <tissue evidence="5">Leaf</tissue>
    </source>
</reference>
<evidence type="ECO:0000256" key="3">
    <source>
        <dbReference type="ARBA" id="ARBA00023163"/>
    </source>
</evidence>
<dbReference type="PANTHER" id="PTHR33388:SF1">
    <property type="entry name" value="PROTEIN SPEAR2"/>
    <property type="match status" value="1"/>
</dbReference>
<comment type="caution">
    <text evidence="5">The sequence shown here is derived from an EMBL/GenBank/DDBJ whole genome shotgun (WGS) entry which is preliminary data.</text>
</comment>
<feature type="compositionally biased region" description="Polar residues" evidence="4">
    <location>
        <begin position="1"/>
        <end position="12"/>
    </location>
</feature>
<dbReference type="Proteomes" id="UP000634136">
    <property type="component" value="Unassembled WGS sequence"/>
</dbReference>
<dbReference type="GO" id="GO:0003700">
    <property type="term" value="F:DNA-binding transcription factor activity"/>
    <property type="evidence" value="ECO:0007669"/>
    <property type="project" value="InterPro"/>
</dbReference>
<proteinExistence type="predicted"/>
<name>A0A834SG19_9FABA</name>
<dbReference type="InterPro" id="IPR040356">
    <property type="entry name" value="SPEAR"/>
</dbReference>
<sequence length="294" mass="32810">MCGNSDSKSSESGGHGNGKKRAKIPKRGPGVAKLEEMRREEEKKDTRRRETSLPSSSCLFLHPSNPQTYNNSNYISINTTALARHNHQCPPHMMHQFLGSSSSPSSSSLPFPLHNPILEPPSNQSSYHNLTSWAPQEQRVAFFSSLISAIFIKIVNMKRPYPSSLDNSVVPPPQNASSFASSNDCRRDANWGSPSRKMINSDNAGAVGPYYFLPFGSSHLPSPPMHSLHCDANEVGNQFHKERSMEDKQRRCESSGCEHKPFYNFLEVKEVVRLKKDASNHDEGSDKIDLDLKL</sequence>
<evidence type="ECO:0000313" key="6">
    <source>
        <dbReference type="Proteomes" id="UP000634136"/>
    </source>
</evidence>
<gene>
    <name evidence="5" type="ORF">G2W53_042474</name>
</gene>